<dbReference type="Proteomes" id="UP000707138">
    <property type="component" value="Unassembled WGS sequence"/>
</dbReference>
<protein>
    <submittedName>
        <fullName evidence="2">Lytic transglycosylase domain-containing protein</fullName>
    </submittedName>
</protein>
<evidence type="ECO:0000259" key="1">
    <source>
        <dbReference type="Pfam" id="PF01464"/>
    </source>
</evidence>
<feature type="domain" description="Transglycosylase SLT" evidence="1">
    <location>
        <begin position="20"/>
        <end position="132"/>
    </location>
</feature>
<name>A0ABS2GGU3_9FIRM</name>
<dbReference type="Gene3D" id="1.10.530.10">
    <property type="match status" value="1"/>
</dbReference>
<gene>
    <name evidence="2" type="ORF">H6A01_08595</name>
</gene>
<evidence type="ECO:0000313" key="2">
    <source>
        <dbReference type="EMBL" id="MBM6913376.1"/>
    </source>
</evidence>
<reference evidence="2 3" key="1">
    <citation type="journal article" date="2021" name="Sci. Rep.">
        <title>The distribution of antibiotic resistance genes in chicken gut microbiota commensals.</title>
        <authorList>
            <person name="Juricova H."/>
            <person name="Matiasovicova J."/>
            <person name="Kubasova T."/>
            <person name="Cejkova D."/>
            <person name="Rychlik I."/>
        </authorList>
    </citation>
    <scope>NUCLEOTIDE SEQUENCE [LARGE SCALE GENOMIC DNA]</scope>
    <source>
        <strain evidence="2 3">An537</strain>
    </source>
</reference>
<dbReference type="CDD" id="cd16896">
    <property type="entry name" value="LT_Slt70-like"/>
    <property type="match status" value="1"/>
</dbReference>
<dbReference type="PANTHER" id="PTHR37423">
    <property type="entry name" value="SOLUBLE LYTIC MUREIN TRANSGLYCOSYLASE-RELATED"/>
    <property type="match status" value="1"/>
</dbReference>
<organism evidence="2 3">
    <name type="scientific">Veillonella magna</name>
    <dbReference type="NCBI Taxonomy" id="464322"/>
    <lineage>
        <taxon>Bacteria</taxon>
        <taxon>Bacillati</taxon>
        <taxon>Bacillota</taxon>
        <taxon>Negativicutes</taxon>
        <taxon>Veillonellales</taxon>
        <taxon>Veillonellaceae</taxon>
        <taxon>Veillonella</taxon>
    </lineage>
</organism>
<proteinExistence type="predicted"/>
<dbReference type="EMBL" id="JACJLA010000018">
    <property type="protein sequence ID" value="MBM6913376.1"/>
    <property type="molecule type" value="Genomic_DNA"/>
</dbReference>
<dbReference type="SUPFAM" id="SSF53955">
    <property type="entry name" value="Lysozyme-like"/>
    <property type="match status" value="1"/>
</dbReference>
<accession>A0ABS2GGU3</accession>
<dbReference type="InterPro" id="IPR008258">
    <property type="entry name" value="Transglycosylase_SLT_dom_1"/>
</dbReference>
<comment type="caution">
    <text evidence="2">The sequence shown here is derived from an EMBL/GenBank/DDBJ whole genome shotgun (WGS) entry which is preliminary data.</text>
</comment>
<dbReference type="Pfam" id="PF01464">
    <property type="entry name" value="SLT"/>
    <property type="match status" value="1"/>
</dbReference>
<evidence type="ECO:0000313" key="3">
    <source>
        <dbReference type="Proteomes" id="UP000707138"/>
    </source>
</evidence>
<dbReference type="PANTHER" id="PTHR37423:SF2">
    <property type="entry name" value="MEMBRANE-BOUND LYTIC MUREIN TRANSGLYCOSYLASE C"/>
    <property type="match status" value="1"/>
</dbReference>
<dbReference type="InterPro" id="IPR023346">
    <property type="entry name" value="Lysozyme-like_dom_sf"/>
</dbReference>
<sequence>MPCLARLYAYPFDHREIVVTAAQENKVSPSLVAGVILAESKFKEDAKSAPGAMGLMQLMPDTAHWIAEQLNQPKMTDEDIKEPATNIKLGTWYLAYLLDEFKGNEILALAAYNAGRGHVEEWMKEYGWDDSFNDIDAIPFGETRNYVRSVLANQKRYTELYEDVTDGK</sequence>
<keyword evidence="3" id="KW-1185">Reference proteome</keyword>